<protein>
    <submittedName>
        <fullName evidence="1">Uncharacterized protein</fullName>
    </submittedName>
</protein>
<sequence length="331" mass="37794">MLRRAARRFHPQRRQLLLQRGIGQHRVGVLAELAHDLRRRTGRHHQRIPRHRLELREALLGDRRHLGQHRRAPGAGGAEGAQLARLDIGQRRRQLRKHHGHLPADQIGHGRAYAFVRHMVQLDAGIELQQLAGEMRLAAGTRRGEAQLARLLRGQLEQFCERPRRRGRADHQHVLGGGEHRHRRQVGWLVGQVGHQRGIHRDIADRHQRDRVAVRRGLGHHVDTDGAGCAGLVLDQHALAGGLGQALSDRTRQHVGRPSRGKRHDQAYRLCRISRRLGVRRSRTEPCRAGCRAGEQAMQGYAPDVRMHERLYSGEYRNIHSGFHDGSLKWQ</sequence>
<organism evidence="1 2">
    <name type="scientific">Cupriavidus taiwanensis</name>
    <dbReference type="NCBI Taxonomy" id="164546"/>
    <lineage>
        <taxon>Bacteria</taxon>
        <taxon>Pseudomonadati</taxon>
        <taxon>Pseudomonadota</taxon>
        <taxon>Betaproteobacteria</taxon>
        <taxon>Burkholderiales</taxon>
        <taxon>Burkholderiaceae</taxon>
        <taxon>Cupriavidus</taxon>
    </lineage>
</organism>
<dbReference type="Proteomes" id="UP000256805">
    <property type="component" value="Unassembled WGS sequence"/>
</dbReference>
<proteinExistence type="predicted"/>
<name>A0A375IW34_9BURK</name>
<evidence type="ECO:0000313" key="1">
    <source>
        <dbReference type="EMBL" id="SPR96292.1"/>
    </source>
</evidence>
<evidence type="ECO:0000313" key="2">
    <source>
        <dbReference type="Proteomes" id="UP000256805"/>
    </source>
</evidence>
<dbReference type="EMBL" id="OVTA01000002">
    <property type="protein sequence ID" value="SPR96292.1"/>
    <property type="molecule type" value="Genomic_DNA"/>
</dbReference>
<dbReference type="AlphaFoldDB" id="A0A375IW34"/>
<accession>A0A375IW34</accession>
<reference evidence="1 2" key="1">
    <citation type="submission" date="2018-01" db="EMBL/GenBank/DDBJ databases">
        <authorList>
            <person name="Gaut B.S."/>
            <person name="Morton B.R."/>
            <person name="Clegg M.T."/>
            <person name="Duvall M.R."/>
        </authorList>
    </citation>
    <scope>NUCLEOTIDE SEQUENCE [LARGE SCALE GENOMIC DNA]</scope>
    <source>
        <strain evidence="1">Cupriavidus taiwanensis cmp 52</strain>
    </source>
</reference>
<gene>
    <name evidence="1" type="ORF">CBM2634_A100230</name>
</gene>